<dbReference type="Proteomes" id="UP000505355">
    <property type="component" value="Chromosome"/>
</dbReference>
<proteinExistence type="predicted"/>
<protein>
    <submittedName>
        <fullName evidence="1">HAD family hydrolase</fullName>
    </submittedName>
</protein>
<dbReference type="SFLD" id="SFLDG01129">
    <property type="entry name" value="C1.5:_HAD__Beta-PGM__Phosphata"/>
    <property type="match status" value="1"/>
</dbReference>
<dbReference type="NCBIfam" id="TIGR01549">
    <property type="entry name" value="HAD-SF-IA-v1"/>
    <property type="match status" value="1"/>
</dbReference>
<evidence type="ECO:0000313" key="2">
    <source>
        <dbReference type="Proteomes" id="UP000505355"/>
    </source>
</evidence>
<dbReference type="RefSeq" id="WP_173415290.1">
    <property type="nucleotide sequence ID" value="NZ_CP054139.1"/>
</dbReference>
<keyword evidence="1" id="KW-0378">Hydrolase</keyword>
<dbReference type="InterPro" id="IPR006439">
    <property type="entry name" value="HAD-SF_hydro_IA"/>
</dbReference>
<dbReference type="GO" id="GO:0016787">
    <property type="term" value="F:hydrolase activity"/>
    <property type="evidence" value="ECO:0007669"/>
    <property type="project" value="UniProtKB-KW"/>
</dbReference>
<dbReference type="PANTHER" id="PTHR46191:SF2">
    <property type="entry name" value="HALOACID DEHALOGENASE-LIKE HYDROLASE DOMAIN-CONTAINING PROTEIN 3"/>
    <property type="match status" value="1"/>
</dbReference>
<dbReference type="SFLD" id="SFLDS00003">
    <property type="entry name" value="Haloacid_Dehalogenase"/>
    <property type="match status" value="1"/>
</dbReference>
<dbReference type="AlphaFoldDB" id="A0A7D4TXR8"/>
<dbReference type="Gene3D" id="3.40.50.1000">
    <property type="entry name" value="HAD superfamily/HAD-like"/>
    <property type="match status" value="1"/>
</dbReference>
<dbReference type="InterPro" id="IPR023214">
    <property type="entry name" value="HAD_sf"/>
</dbReference>
<reference evidence="1 2" key="1">
    <citation type="submission" date="2020-05" db="EMBL/GenBank/DDBJ databases">
        <title>Mucilaginibacter mali sp. nov.</title>
        <authorList>
            <person name="Kim H.S."/>
            <person name="Lee K.C."/>
            <person name="Suh M.K."/>
            <person name="Kim J.-S."/>
            <person name="Han K.-I."/>
            <person name="Eom M.K."/>
            <person name="Shin Y.K."/>
            <person name="Lee J.-S."/>
        </authorList>
    </citation>
    <scope>NUCLEOTIDE SEQUENCE [LARGE SCALE GENOMIC DNA]</scope>
    <source>
        <strain evidence="1 2">G2-14</strain>
    </source>
</reference>
<accession>A0A7D4TXR8</accession>
<organism evidence="1 2">
    <name type="scientific">Mucilaginibacter mali</name>
    <dbReference type="NCBI Taxonomy" id="2740462"/>
    <lineage>
        <taxon>Bacteria</taxon>
        <taxon>Pseudomonadati</taxon>
        <taxon>Bacteroidota</taxon>
        <taxon>Sphingobacteriia</taxon>
        <taxon>Sphingobacteriales</taxon>
        <taxon>Sphingobacteriaceae</taxon>
        <taxon>Mucilaginibacter</taxon>
    </lineage>
</organism>
<dbReference type="SUPFAM" id="SSF56784">
    <property type="entry name" value="HAD-like"/>
    <property type="match status" value="1"/>
</dbReference>
<gene>
    <name evidence="1" type="ORF">HQ865_12905</name>
</gene>
<sequence>MSVYKHYSFDLWLTLIRSNPQFKQQRARIFHERFNWLNKPLVEVERAFRQVDLMVNGINETTGKNIDADEMYLMVISLINDNQADLHNIDIEALYQQMEDLVLEHMPLIYCDRTTEVLAYLKDNPACTANLLSNTGFIKGVTLRKVLHHLGIGRYFDFQLYSDEAGLSKPNPAFFQLMIDRAMALKQISLNEIIHIGDNPRADVRGADMVGIGSMLVNSNNTSIIKLLPDVTQNVFAT</sequence>
<dbReference type="InterPro" id="IPR051828">
    <property type="entry name" value="HAD-like_hydrolase_domain"/>
</dbReference>
<keyword evidence="2" id="KW-1185">Reference proteome</keyword>
<dbReference type="Gene3D" id="1.10.150.400">
    <property type="match status" value="1"/>
</dbReference>
<dbReference type="InterPro" id="IPR036412">
    <property type="entry name" value="HAD-like_sf"/>
</dbReference>
<dbReference type="EMBL" id="CP054139">
    <property type="protein sequence ID" value="QKJ30617.1"/>
    <property type="molecule type" value="Genomic_DNA"/>
</dbReference>
<name>A0A7D4TXR8_9SPHI</name>
<dbReference type="Pfam" id="PF00702">
    <property type="entry name" value="Hydrolase"/>
    <property type="match status" value="1"/>
</dbReference>
<dbReference type="KEGG" id="mmab:HQ865_12905"/>
<evidence type="ECO:0000313" key="1">
    <source>
        <dbReference type="EMBL" id="QKJ30617.1"/>
    </source>
</evidence>
<dbReference type="PANTHER" id="PTHR46191">
    <property type="match status" value="1"/>
</dbReference>